<evidence type="ECO:0000313" key="1">
    <source>
        <dbReference type="EMBL" id="EMG29879.1"/>
    </source>
</evidence>
<dbReference type="EMBL" id="AOTD01000233">
    <property type="protein sequence ID" value="EMG29879.1"/>
    <property type="molecule type" value="Genomic_DNA"/>
</dbReference>
<sequence length="92" mass="10618">MVKYSKINLRKNMLVIQNADKYIIEILRSINTAMNNKYNIDVIENQSSLSAQDATHLLETIKLKNQGKLKFYDLKESMKQSNETLKKLGADI</sequence>
<dbReference type="STRING" id="1073353.H740_09591"/>
<organism evidence="1 2">
    <name type="scientific">Campylobacter showae CC57C</name>
    <dbReference type="NCBI Taxonomy" id="1073353"/>
    <lineage>
        <taxon>Bacteria</taxon>
        <taxon>Pseudomonadati</taxon>
        <taxon>Campylobacterota</taxon>
        <taxon>Epsilonproteobacteria</taxon>
        <taxon>Campylobacterales</taxon>
        <taxon>Campylobacteraceae</taxon>
        <taxon>Campylobacter</taxon>
    </lineage>
</organism>
<gene>
    <name evidence="1" type="ORF">H740_09591</name>
</gene>
<comment type="caution">
    <text evidence="1">The sequence shown here is derived from an EMBL/GenBank/DDBJ whole genome shotgun (WGS) entry which is preliminary data.</text>
</comment>
<proteinExistence type="predicted"/>
<accession>M3HZW0</accession>
<name>M3HZW0_9BACT</name>
<dbReference type="PATRIC" id="fig|1073353.3.peg.2061"/>
<evidence type="ECO:0000313" key="2">
    <source>
        <dbReference type="Proteomes" id="UP000011782"/>
    </source>
</evidence>
<dbReference type="AlphaFoldDB" id="M3HZW0"/>
<dbReference type="Proteomes" id="UP000011782">
    <property type="component" value="Unassembled WGS sequence"/>
</dbReference>
<protein>
    <submittedName>
        <fullName evidence="1">Uncharacterized protein</fullName>
    </submittedName>
</protein>
<reference evidence="1 2" key="1">
    <citation type="submission" date="2013-02" db="EMBL/GenBank/DDBJ databases">
        <title>Co-occurrence of anaerobic bacteria in colorectal carcinomas.</title>
        <authorList>
            <person name="Holt R.A."/>
            <person name="Warren R.L."/>
            <person name="Allen-Vercoe E."/>
            <person name="Pleasance S."/>
            <person name="Freeman D.J."/>
            <person name="Watson P."/>
            <person name="Moore R."/>
            <person name="Cochrane K."/>
        </authorList>
    </citation>
    <scope>NUCLEOTIDE SEQUENCE [LARGE SCALE GENOMIC DNA]</scope>
    <source>
        <strain evidence="1 2">CC57C</strain>
    </source>
</reference>